<evidence type="ECO:0000313" key="3">
    <source>
        <dbReference type="Proteomes" id="UP000292702"/>
    </source>
</evidence>
<name>A0A4R0RG92_9APHY</name>
<sequence length="1165" mass="128079">MEHSRVPRAALTNSRSFYLTSDGSGKSDTSYCAQDLCNEDSDSEGSEDSRDGGSEYGDSADEDSLVNPMYRRDLKSLLSKDWNLSNVFASEKHCYHATNPILVIRDVGVVGLPLSVRDVNAVKGAAVRSNSGEAESHWQGVWEIDASTISFENPAWSQYLKESVQHACRSLGIRGTTGRIRVALRKLLLLSSDSWVAPHMVIPATGGHFATVHIMLPSRSSGGLIRIKHGGECKEYACGTRDMSRTTTLAWYTGVMFEMDRVTDGHRMVLQYHLIDRTSSIPPAISHEVLFTEKIHSLLVPWKADSAVPEKLVYLLHPQTQDHNGLCGLQLHDARLASLLDTAVGQLGFCIGIATVVFKITGRGFPDCQDVHDDVTRQWKEILSRKTTIHDVTTLDGTAISSQLEFIKGDETIPWDLCKGIEREECKSTSWSLNVRARCERRYERAALIIWHPTTEVARLFGPHSLLATCKSLSKITLDTPKEDAHDALITDAISRCSDNPTAMVDAVCHVAFVWNDMSLWDRAITAAAEVAGISVFADLDKLCTAISKFGLEHVQTKLQIGLKHERGAVAKLQLLVELDQRASSSCPADIAAAVSSWAKVQAKDIIGSPETMSSSEQPTTLLLLVLKFGMQNLFIHQAISLADSQYLIELTKVILATPTLEDAYDVYTLAAAALRTSAVCAPPISQTWLLNDVSPQGSLENAKLFLRCLRKTPELCSTVLHKMTAVSAYGLSQLHAYALRAVIPLLSHVGETFDGNLLSHPPIVPAIRALFDISLQNPPYIFPPVLGFDNEVEIYVTALLRVAYKNGFWDAFQSSFDRNAERLSANPSVLQTFLIKLMPAGAQADGPNSQTHFLAIVPKLLMTYIGCQEVREDAGRIALVIDRCLLLSRFGVEDRGALHHVLAEVLPSTDPSDDYLHNTLLPLLPELTVLAAKHNSYDTFAPIFQTTLLAWIKLLNRLPPHRSRLEDLRLIDLSNWSCSCDDCQRLLMLLKGFVSGKTTLRRLTASKLAHIRALCKKHLPQGVQYVDQADFIEFSISNDGYTLLVWKAKFAKRDQALTILKQEDAVIRRVLGPHYDTIMAGLKGPVAEPSCQNEAGNSLQYGTRSRPRPGLPPSTLASVPAPISASTSTSILAPASASSALEAGEIRDEDDSGPRPVKRQKVAQ</sequence>
<feature type="compositionally biased region" description="Acidic residues" evidence="1">
    <location>
        <begin position="37"/>
        <end position="46"/>
    </location>
</feature>
<feature type="region of interest" description="Disordered" evidence="1">
    <location>
        <begin position="18"/>
        <end position="63"/>
    </location>
</feature>
<reference evidence="2 3" key="1">
    <citation type="submission" date="2018-11" db="EMBL/GenBank/DDBJ databases">
        <title>Genome assembly of Steccherinum ochraceum LE-BIN_3174, the white-rot fungus of the Steccherinaceae family (The Residual Polyporoid clade, Polyporales, Basidiomycota).</title>
        <authorList>
            <person name="Fedorova T.V."/>
            <person name="Glazunova O.A."/>
            <person name="Landesman E.O."/>
            <person name="Moiseenko K.V."/>
            <person name="Psurtseva N.V."/>
            <person name="Savinova O.S."/>
            <person name="Shakhova N.V."/>
            <person name="Tyazhelova T.V."/>
            <person name="Vasina D.V."/>
        </authorList>
    </citation>
    <scope>NUCLEOTIDE SEQUENCE [LARGE SCALE GENOMIC DNA]</scope>
    <source>
        <strain evidence="2 3">LE-BIN_3174</strain>
    </source>
</reference>
<evidence type="ECO:0000256" key="1">
    <source>
        <dbReference type="SAM" id="MobiDB-lite"/>
    </source>
</evidence>
<feature type="compositionally biased region" description="Low complexity" evidence="1">
    <location>
        <begin position="1118"/>
        <end position="1144"/>
    </location>
</feature>
<proteinExistence type="predicted"/>
<protein>
    <submittedName>
        <fullName evidence="2">Uncharacterized protein</fullName>
    </submittedName>
</protein>
<dbReference type="AlphaFoldDB" id="A0A4R0RG92"/>
<organism evidence="2 3">
    <name type="scientific">Steccherinum ochraceum</name>
    <dbReference type="NCBI Taxonomy" id="92696"/>
    <lineage>
        <taxon>Eukaryota</taxon>
        <taxon>Fungi</taxon>
        <taxon>Dikarya</taxon>
        <taxon>Basidiomycota</taxon>
        <taxon>Agaricomycotina</taxon>
        <taxon>Agaricomycetes</taxon>
        <taxon>Polyporales</taxon>
        <taxon>Steccherinaceae</taxon>
        <taxon>Steccherinum</taxon>
    </lineage>
</organism>
<gene>
    <name evidence="2" type="ORF">EIP91_000338</name>
</gene>
<keyword evidence="3" id="KW-1185">Reference proteome</keyword>
<dbReference type="PANTHER" id="PTHR33099">
    <property type="entry name" value="FE2OG DIOXYGENASE DOMAIN-CONTAINING PROTEIN"/>
    <property type="match status" value="1"/>
</dbReference>
<comment type="caution">
    <text evidence="2">The sequence shown here is derived from an EMBL/GenBank/DDBJ whole genome shotgun (WGS) entry which is preliminary data.</text>
</comment>
<evidence type="ECO:0000313" key="2">
    <source>
        <dbReference type="EMBL" id="TCD67261.1"/>
    </source>
</evidence>
<feature type="compositionally biased region" description="Polar residues" evidence="1">
    <location>
        <begin position="1091"/>
        <end position="1104"/>
    </location>
</feature>
<feature type="region of interest" description="Disordered" evidence="1">
    <location>
        <begin position="1088"/>
        <end position="1165"/>
    </location>
</feature>
<dbReference type="PANTHER" id="PTHR33099:SF13">
    <property type="entry name" value="F-BOX DOMAIN-CONTAINING PROTEIN-RELATED"/>
    <property type="match status" value="1"/>
</dbReference>
<dbReference type="EMBL" id="RWJN01000104">
    <property type="protein sequence ID" value="TCD67261.1"/>
    <property type="molecule type" value="Genomic_DNA"/>
</dbReference>
<accession>A0A4R0RG92</accession>
<dbReference type="OrthoDB" id="124582at2759"/>
<feature type="compositionally biased region" description="Polar residues" evidence="1">
    <location>
        <begin position="18"/>
        <end position="32"/>
    </location>
</feature>
<dbReference type="Proteomes" id="UP000292702">
    <property type="component" value="Unassembled WGS sequence"/>
</dbReference>